<evidence type="ECO:0000313" key="4">
    <source>
        <dbReference type="Proteomes" id="UP001152799"/>
    </source>
</evidence>
<dbReference type="EMBL" id="OU892280">
    <property type="protein sequence ID" value="CAG9767464.1"/>
    <property type="molecule type" value="Genomic_DNA"/>
</dbReference>
<organism evidence="3 4">
    <name type="scientific">Ceutorhynchus assimilis</name>
    <name type="common">cabbage seed weevil</name>
    <dbReference type="NCBI Taxonomy" id="467358"/>
    <lineage>
        <taxon>Eukaryota</taxon>
        <taxon>Metazoa</taxon>
        <taxon>Ecdysozoa</taxon>
        <taxon>Arthropoda</taxon>
        <taxon>Hexapoda</taxon>
        <taxon>Insecta</taxon>
        <taxon>Pterygota</taxon>
        <taxon>Neoptera</taxon>
        <taxon>Endopterygota</taxon>
        <taxon>Coleoptera</taxon>
        <taxon>Polyphaga</taxon>
        <taxon>Cucujiformia</taxon>
        <taxon>Curculionidae</taxon>
        <taxon>Ceutorhynchinae</taxon>
        <taxon>Ceutorhynchus</taxon>
    </lineage>
</organism>
<gene>
    <name evidence="3" type="ORF">CEUTPL_LOCUS8029</name>
</gene>
<dbReference type="InterPro" id="IPR048365">
    <property type="entry name" value="TNP-like_RNaseH_N"/>
</dbReference>
<feature type="domain" description="Transposable element P transposase-like RNase H" evidence="2">
    <location>
        <begin position="50"/>
        <end position="178"/>
    </location>
</feature>
<dbReference type="OrthoDB" id="6760869at2759"/>
<keyword evidence="4" id="KW-1185">Reference proteome</keyword>
<dbReference type="Proteomes" id="UP001152799">
    <property type="component" value="Chromosome 4"/>
</dbReference>
<dbReference type="Pfam" id="PF21787">
    <property type="entry name" value="TNP-like_RNaseH_N"/>
    <property type="match status" value="1"/>
</dbReference>
<sequence length="454" mass="51850">MTSAPTNAEYAEYIICDSSDESDSGTPKPSTSNDQSKDQPEDQSEDQSLQTGIQNEAFEVLRTTSEICLRNGIPIWCGLLIGEIKMTQKYELYQEKMFGYTEGAGKSSQPEPTRMASKAVIFMVISLIENWKIPVGLFFVHDPDIKYFADIIEETLDKLLNVGVDIVSVTMNCLSPHFGFSLANELGAEIDVTQDPSTFKAYFQHPSKKNATVHIIYDVDIILPELKSYWSKSDVIFDKGYPIKHSFCEKIKKYEKPDCWSNTDYNWMILKKKLLYDENILGRTYADALTYLKGLGLQEFQGTGPTIQFIRVLYFISQVSEVNGLEGQIWIDMSQANEHQWKPDVTKTIEYFKNINRNREFPDNLSVFKKYTVGIMVYFISLYGMYNASIQPHYRTVPNRYRLPSILPSRFALKHVRLGILEKPKSGTELSALGIFKKIKTATKNLHPIDADKI</sequence>
<evidence type="ECO:0000259" key="2">
    <source>
        <dbReference type="Pfam" id="PF21787"/>
    </source>
</evidence>
<evidence type="ECO:0000313" key="3">
    <source>
        <dbReference type="EMBL" id="CAG9767464.1"/>
    </source>
</evidence>
<reference evidence="3" key="1">
    <citation type="submission" date="2022-01" db="EMBL/GenBank/DDBJ databases">
        <authorList>
            <person name="King R."/>
        </authorList>
    </citation>
    <scope>NUCLEOTIDE SEQUENCE</scope>
</reference>
<feature type="compositionally biased region" description="Polar residues" evidence="1">
    <location>
        <begin position="24"/>
        <end position="34"/>
    </location>
</feature>
<accession>A0A9N9MM23</accession>
<evidence type="ECO:0000256" key="1">
    <source>
        <dbReference type="SAM" id="MobiDB-lite"/>
    </source>
</evidence>
<dbReference type="AlphaFoldDB" id="A0A9N9MM23"/>
<name>A0A9N9MM23_9CUCU</name>
<proteinExistence type="predicted"/>
<feature type="region of interest" description="Disordered" evidence="1">
    <location>
        <begin position="1"/>
        <end position="49"/>
    </location>
</feature>
<protein>
    <recommendedName>
        <fullName evidence="2">Transposable element P transposase-like RNase H domain-containing protein</fullName>
    </recommendedName>
</protein>